<dbReference type="Pfam" id="PF00175">
    <property type="entry name" value="NAD_binding_1"/>
    <property type="match status" value="1"/>
</dbReference>
<dbReference type="GO" id="GO:0016491">
    <property type="term" value="F:oxidoreductase activity"/>
    <property type="evidence" value="ECO:0007669"/>
    <property type="project" value="UniProtKB-KW"/>
</dbReference>
<evidence type="ECO:0000256" key="1">
    <source>
        <dbReference type="ARBA" id="ARBA00001974"/>
    </source>
</evidence>
<organism evidence="15 16">
    <name type="scientific">Candidatus Komeilibacteria bacterium CG_4_10_14_0_2_um_filter_37_10</name>
    <dbReference type="NCBI Taxonomy" id="1974470"/>
    <lineage>
        <taxon>Bacteria</taxon>
        <taxon>Candidatus Komeiliibacteriota</taxon>
    </lineage>
</organism>
<keyword evidence="12 13" id="KW-0472">Membrane</keyword>
<proteinExistence type="predicted"/>
<dbReference type="PANTHER" id="PTHR47354">
    <property type="entry name" value="NADH OXIDOREDUCTASE HCR"/>
    <property type="match status" value="1"/>
</dbReference>
<keyword evidence="10" id="KW-0408">Iron</keyword>
<feature type="transmembrane region" description="Helical" evidence="13">
    <location>
        <begin position="39"/>
        <end position="61"/>
    </location>
</feature>
<feature type="transmembrane region" description="Helical" evidence="13">
    <location>
        <begin position="154"/>
        <end position="173"/>
    </location>
</feature>
<dbReference type="InterPro" id="IPR013112">
    <property type="entry name" value="FAD-bd_8"/>
</dbReference>
<dbReference type="AlphaFoldDB" id="A0A2M7VEX8"/>
<dbReference type="PRINTS" id="PR00410">
    <property type="entry name" value="PHEHYDRXLASE"/>
</dbReference>
<dbReference type="GO" id="GO:0046872">
    <property type="term" value="F:metal ion binding"/>
    <property type="evidence" value="ECO:0007669"/>
    <property type="project" value="UniProtKB-KW"/>
</dbReference>
<dbReference type="PROSITE" id="PS51384">
    <property type="entry name" value="FAD_FR"/>
    <property type="match status" value="1"/>
</dbReference>
<keyword evidence="5" id="KW-0001">2Fe-2S</keyword>
<keyword evidence="4 13" id="KW-0812">Transmembrane</keyword>
<feature type="transmembrane region" description="Helical" evidence="13">
    <location>
        <begin position="82"/>
        <end position="104"/>
    </location>
</feature>
<comment type="caution">
    <text evidence="15">The sequence shown here is derived from an EMBL/GenBank/DDBJ whole genome shotgun (WGS) entry which is preliminary data.</text>
</comment>
<feature type="domain" description="FAD-binding FR-type" evidence="14">
    <location>
        <begin position="211"/>
        <end position="311"/>
    </location>
</feature>
<keyword evidence="8 13" id="KW-1133">Transmembrane helix</keyword>
<name>A0A2M7VEX8_9BACT</name>
<dbReference type="Pfam" id="PF01794">
    <property type="entry name" value="Ferric_reduct"/>
    <property type="match status" value="1"/>
</dbReference>
<comment type="subcellular location">
    <subcellularLocation>
        <location evidence="2">Membrane</location>
        <topology evidence="2">Multi-pass membrane protein</topology>
    </subcellularLocation>
</comment>
<evidence type="ECO:0000256" key="6">
    <source>
        <dbReference type="ARBA" id="ARBA00022723"/>
    </source>
</evidence>
<dbReference type="GO" id="GO:0051537">
    <property type="term" value="F:2 iron, 2 sulfur cluster binding"/>
    <property type="evidence" value="ECO:0007669"/>
    <property type="project" value="UniProtKB-KW"/>
</dbReference>
<dbReference type="Proteomes" id="UP000230405">
    <property type="component" value="Unassembled WGS sequence"/>
</dbReference>
<dbReference type="SUPFAM" id="SSF63380">
    <property type="entry name" value="Riboflavin synthase domain-like"/>
    <property type="match status" value="1"/>
</dbReference>
<evidence type="ECO:0000256" key="4">
    <source>
        <dbReference type="ARBA" id="ARBA00022692"/>
    </source>
</evidence>
<dbReference type="PANTHER" id="PTHR47354:SF8">
    <property type="entry name" value="1,2-PHENYLACETYL-COA EPOXIDASE, SUBUNIT E"/>
    <property type="match status" value="1"/>
</dbReference>
<feature type="transmembrane region" description="Helical" evidence="13">
    <location>
        <begin position="7"/>
        <end position="24"/>
    </location>
</feature>
<reference evidence="16" key="1">
    <citation type="submission" date="2017-09" db="EMBL/GenBank/DDBJ databases">
        <title>Depth-based differentiation of microbial function through sediment-hosted aquifers and enrichment of novel symbionts in the deep terrestrial subsurface.</title>
        <authorList>
            <person name="Probst A.J."/>
            <person name="Ladd B."/>
            <person name="Jarett J.K."/>
            <person name="Geller-Mcgrath D.E."/>
            <person name="Sieber C.M.K."/>
            <person name="Emerson J.B."/>
            <person name="Anantharaman K."/>
            <person name="Thomas B.C."/>
            <person name="Malmstrom R."/>
            <person name="Stieglmeier M."/>
            <person name="Klingl A."/>
            <person name="Woyke T."/>
            <person name="Ryan C.M."/>
            <person name="Banfield J.F."/>
        </authorList>
    </citation>
    <scope>NUCLEOTIDE SEQUENCE [LARGE SCALE GENOMIC DNA]</scope>
</reference>
<evidence type="ECO:0000313" key="15">
    <source>
        <dbReference type="EMBL" id="PIZ99101.1"/>
    </source>
</evidence>
<keyword evidence="9" id="KW-0560">Oxidoreductase</keyword>
<evidence type="ECO:0000256" key="11">
    <source>
        <dbReference type="ARBA" id="ARBA00023014"/>
    </source>
</evidence>
<dbReference type="InterPro" id="IPR039261">
    <property type="entry name" value="FNR_nucleotide-bd"/>
</dbReference>
<evidence type="ECO:0000256" key="8">
    <source>
        <dbReference type="ARBA" id="ARBA00022989"/>
    </source>
</evidence>
<gene>
    <name evidence="15" type="ORF">COX77_02560</name>
</gene>
<keyword evidence="11" id="KW-0411">Iron-sulfur</keyword>
<feature type="transmembrane region" description="Helical" evidence="13">
    <location>
        <begin position="185"/>
        <end position="212"/>
    </location>
</feature>
<dbReference type="InterPro" id="IPR001433">
    <property type="entry name" value="OxRdtase_FAD/NAD-bd"/>
</dbReference>
<dbReference type="SUPFAM" id="SSF52343">
    <property type="entry name" value="Ferredoxin reductase-like, C-terminal NADP-linked domain"/>
    <property type="match status" value="1"/>
</dbReference>
<feature type="transmembrane region" description="Helical" evidence="13">
    <location>
        <begin position="124"/>
        <end position="147"/>
    </location>
</feature>
<evidence type="ECO:0000256" key="13">
    <source>
        <dbReference type="SAM" id="Phobius"/>
    </source>
</evidence>
<evidence type="ECO:0000256" key="10">
    <source>
        <dbReference type="ARBA" id="ARBA00023004"/>
    </source>
</evidence>
<dbReference type="CDD" id="cd06198">
    <property type="entry name" value="FNR_like_3"/>
    <property type="match status" value="1"/>
</dbReference>
<evidence type="ECO:0000256" key="3">
    <source>
        <dbReference type="ARBA" id="ARBA00022630"/>
    </source>
</evidence>
<dbReference type="GO" id="GO:0016020">
    <property type="term" value="C:membrane"/>
    <property type="evidence" value="ECO:0007669"/>
    <property type="project" value="UniProtKB-SubCell"/>
</dbReference>
<dbReference type="Pfam" id="PF08022">
    <property type="entry name" value="FAD_binding_8"/>
    <property type="match status" value="1"/>
</dbReference>
<dbReference type="Gene3D" id="3.40.50.80">
    <property type="entry name" value="Nucleotide-binding domain of ferredoxin-NADP reductase (FNR) module"/>
    <property type="match status" value="1"/>
</dbReference>
<dbReference type="InterPro" id="IPR050415">
    <property type="entry name" value="MRET"/>
</dbReference>
<evidence type="ECO:0000256" key="2">
    <source>
        <dbReference type="ARBA" id="ARBA00004141"/>
    </source>
</evidence>
<accession>A0A2M7VEX8</accession>
<evidence type="ECO:0000313" key="16">
    <source>
        <dbReference type="Proteomes" id="UP000230405"/>
    </source>
</evidence>
<dbReference type="Gene3D" id="2.40.30.10">
    <property type="entry name" value="Translation factors"/>
    <property type="match status" value="1"/>
</dbReference>
<dbReference type="InterPro" id="IPR017938">
    <property type="entry name" value="Riboflavin_synthase-like_b-brl"/>
</dbReference>
<protein>
    <recommendedName>
        <fullName evidence="14">FAD-binding FR-type domain-containing protein</fullName>
    </recommendedName>
</protein>
<evidence type="ECO:0000256" key="5">
    <source>
        <dbReference type="ARBA" id="ARBA00022714"/>
    </source>
</evidence>
<dbReference type="EMBL" id="PFPO01000047">
    <property type="protein sequence ID" value="PIZ99101.1"/>
    <property type="molecule type" value="Genomic_DNA"/>
</dbReference>
<dbReference type="InterPro" id="IPR017927">
    <property type="entry name" value="FAD-bd_FR_type"/>
</dbReference>
<evidence type="ECO:0000256" key="9">
    <source>
        <dbReference type="ARBA" id="ARBA00023002"/>
    </source>
</evidence>
<dbReference type="InterPro" id="IPR013130">
    <property type="entry name" value="Fe3_Rdtase_TM_dom"/>
</dbReference>
<keyword evidence="3" id="KW-0285">Flavoprotein</keyword>
<evidence type="ECO:0000256" key="12">
    <source>
        <dbReference type="ARBA" id="ARBA00023136"/>
    </source>
</evidence>
<evidence type="ECO:0000256" key="7">
    <source>
        <dbReference type="ARBA" id="ARBA00022827"/>
    </source>
</evidence>
<keyword evidence="7" id="KW-0274">FAD</keyword>
<keyword evidence="6" id="KW-0479">Metal-binding</keyword>
<sequence>MRYQKKMFSIIWLLNLFFIVLLWWNNNSDLLNQGLASNLLVWARLTGLLAVFFVLTQLLQIGRIKWLEPYFGHDRLARQHHYFGVLSFVMITLHFIFLLISYGQLSHLGWWQQIMDFVNNWEELSGAIVSWLLFLLTIIISISIVYFRWRYESWYYLHLLTYLAIILAFGHQLEWGGDLRQGVMVIYWWALYIFVGLNYLYYRFVLIVINYYCHQFRITKVVAENHNVYSIYLSGKQLVNFKYSGGQFVIARFLAAKFWQQAHPFSISQEPGTDNLRLTIKASGDFSKQIKNLPVGTPVLIDGAHGTFVPQQKKKQYLMIAGGIGITPIRAMLPEIINNGGEIILFYTNKKEEDLIFGEELKQIERGGHLHCFYHFTQEEGSLSQPRLDFVTIRKEVFDWAEREIYLCGPKPMIISLLAQFKEVGVPRSHIHYELFSW</sequence>
<evidence type="ECO:0000259" key="14">
    <source>
        <dbReference type="PROSITE" id="PS51384"/>
    </source>
</evidence>
<comment type="cofactor">
    <cofactor evidence="1">
        <name>FAD</name>
        <dbReference type="ChEBI" id="CHEBI:57692"/>
    </cofactor>
</comment>
<dbReference type="GO" id="GO:0050660">
    <property type="term" value="F:flavin adenine dinucleotide binding"/>
    <property type="evidence" value="ECO:0007669"/>
    <property type="project" value="TreeGrafter"/>
</dbReference>